<keyword evidence="3" id="KW-0813">Transport</keyword>
<dbReference type="FunFam" id="4.10.400.10:FF:000057">
    <property type="entry name" value="Very low density lipoprotein receptor"/>
    <property type="match status" value="1"/>
</dbReference>
<evidence type="ECO:0000256" key="15">
    <source>
        <dbReference type="ARBA" id="ARBA00023170"/>
    </source>
</evidence>
<dbReference type="FunFam" id="4.10.400.10:FF:000049">
    <property type="entry name" value="Very low density lipoprotein receptor"/>
    <property type="match status" value="1"/>
</dbReference>
<dbReference type="SUPFAM" id="SSF63825">
    <property type="entry name" value="YWTD domain"/>
    <property type="match status" value="1"/>
</dbReference>
<proteinExistence type="predicted"/>
<sequence>GARAKCEESQFACGNGRCIPQIWRCDGDEDCSDGSDESACVKKTCAESDFVCVSGQCVPNRWQCDGDPDCEDGSDESSELCHTRTCRVNEISCGPQSTQCIPASWKCDGEKDCDSEEDEQNCGNVTCSPADFTCSSGQCISKSFVCNGQDDCSDGSDELECAPPTCGVHEFQCKSSTCIPLSWVCDDDADCSDHSDESLEQCGRQPAPSVKCSASEVQCGSGECIHKKWRCDGDPDCKDGSDEINCPSRTCRPDQFRCEDGNCIHGSRQCNGVRDCLDGTDEANCNNVIQCSGPGKFKCRSGECIDINKVCNQQRDCKDWSDEPLKECNINECLVNNGGCSHICRDLIIGYECDCPAGFELLDRRTCGDIDECQNPGICSQICINLKGGYKCECSRGYQMDLATGVCKAVGKEPSLIFTNRRDIRKIGLERKEYIQLVEQLRNSIALDADIAEQKLYWADFSQKAIFRATLPPFSNLWVFQFLQQALEVSSVWTLDIDGVSSLLDLVKSRLYWLDSKLHMLSSVDLNGQDRRIVLKSHMFLPHPLALTIFEDRVFWIDGENEAVYGANKFTGTDLVTLVNNLNDAQDIIVYHELVQPSGNFNTVYSCSYLCLPAPQINDHSPKYTCACPAGNYLQEDGLRCTGTVT</sequence>
<evidence type="ECO:0000256" key="8">
    <source>
        <dbReference type="ARBA" id="ARBA00022737"/>
    </source>
</evidence>
<feature type="disulfide bond" evidence="20">
    <location>
        <begin position="231"/>
        <end position="246"/>
    </location>
</feature>
<dbReference type="FunFam" id="4.10.400.10:FF:000043">
    <property type="entry name" value="Very low density lipoprotein receptor"/>
    <property type="match status" value="1"/>
</dbReference>
<keyword evidence="11" id="KW-0443">Lipid metabolism</keyword>
<feature type="domain" description="EGF-like" evidence="22">
    <location>
        <begin position="369"/>
        <end position="404"/>
    </location>
</feature>
<evidence type="ECO:0000256" key="21">
    <source>
        <dbReference type="PROSITE-ProRule" id="PRU00461"/>
    </source>
</evidence>
<evidence type="ECO:0000256" key="13">
    <source>
        <dbReference type="ARBA" id="ARBA00023157"/>
    </source>
</evidence>
<evidence type="ECO:0000256" key="19">
    <source>
        <dbReference type="PROSITE-ProRule" id="PRU00076"/>
    </source>
</evidence>
<feature type="disulfide bond" evidence="20">
    <location>
        <begin position="166"/>
        <end position="178"/>
    </location>
</feature>
<keyword evidence="5" id="KW-0153">Cholesterol metabolism</keyword>
<keyword evidence="16" id="KW-0168">Coated pit</keyword>
<dbReference type="Pfam" id="PF00057">
    <property type="entry name" value="Ldl_recept_a"/>
    <property type="match status" value="8"/>
</dbReference>
<feature type="disulfide bond" evidence="20">
    <location>
        <begin position="258"/>
        <end position="276"/>
    </location>
</feature>
<dbReference type="PROSITE" id="PS01186">
    <property type="entry name" value="EGF_2"/>
    <property type="match status" value="1"/>
</dbReference>
<dbReference type="Pfam" id="PF14670">
    <property type="entry name" value="FXa_inhibition"/>
    <property type="match status" value="1"/>
</dbReference>
<dbReference type="InterPro" id="IPR009030">
    <property type="entry name" value="Growth_fac_rcpt_cys_sf"/>
</dbReference>
<dbReference type="GO" id="GO:0008203">
    <property type="term" value="P:cholesterol metabolic process"/>
    <property type="evidence" value="ECO:0007669"/>
    <property type="project" value="UniProtKB-KW"/>
</dbReference>
<evidence type="ECO:0000256" key="9">
    <source>
        <dbReference type="ARBA" id="ARBA00022989"/>
    </source>
</evidence>
<evidence type="ECO:0000256" key="7">
    <source>
        <dbReference type="ARBA" id="ARBA00022692"/>
    </source>
</evidence>
<feature type="disulfide bond" evidence="20">
    <location>
        <begin position="127"/>
        <end position="139"/>
    </location>
</feature>
<evidence type="ECO:0000256" key="12">
    <source>
        <dbReference type="ARBA" id="ARBA00023136"/>
    </source>
</evidence>
<dbReference type="SMART" id="SM00135">
    <property type="entry name" value="LY"/>
    <property type="match status" value="3"/>
</dbReference>
<dbReference type="PANTHER" id="PTHR22722">
    <property type="entry name" value="LOW-DENSITY LIPOPROTEIN RECEPTOR-RELATED PROTEIN 2-RELATED"/>
    <property type="match status" value="1"/>
</dbReference>
<evidence type="ECO:0000256" key="4">
    <source>
        <dbReference type="ARBA" id="ARBA00022536"/>
    </source>
</evidence>
<feature type="disulfide bond" evidence="19">
    <location>
        <begin position="373"/>
        <end position="383"/>
    </location>
</feature>
<evidence type="ECO:0000313" key="23">
    <source>
        <dbReference type="EMBL" id="NXP66807.1"/>
    </source>
</evidence>
<keyword evidence="9" id="KW-1133">Transmembrane helix</keyword>
<dbReference type="PANTHER" id="PTHR22722:SF14">
    <property type="entry name" value="MEGALIN, ISOFORM A"/>
    <property type="match status" value="1"/>
</dbReference>
<organism evidence="23 24">
    <name type="scientific">Chloropsis cyanopogon</name>
    <dbReference type="NCBI Taxonomy" id="1218682"/>
    <lineage>
        <taxon>Eukaryota</taxon>
        <taxon>Metazoa</taxon>
        <taxon>Chordata</taxon>
        <taxon>Craniata</taxon>
        <taxon>Vertebrata</taxon>
        <taxon>Euteleostomi</taxon>
        <taxon>Archelosauria</taxon>
        <taxon>Archosauria</taxon>
        <taxon>Dinosauria</taxon>
        <taxon>Saurischia</taxon>
        <taxon>Theropoda</taxon>
        <taxon>Coelurosauria</taxon>
        <taxon>Aves</taxon>
        <taxon>Neognathae</taxon>
        <taxon>Neoaves</taxon>
        <taxon>Telluraves</taxon>
        <taxon>Australaves</taxon>
        <taxon>Passeriformes</taxon>
        <taxon>Corvoidea</taxon>
        <taxon>Irenidae</taxon>
        <taxon>Chloropsis</taxon>
    </lineage>
</organism>
<dbReference type="PROSITE" id="PS50068">
    <property type="entry name" value="LDLRA_2"/>
    <property type="match status" value="8"/>
</dbReference>
<feature type="non-terminal residue" evidence="23">
    <location>
        <position position="646"/>
    </location>
</feature>
<feature type="disulfide bond" evidence="20">
    <location>
        <begin position="270"/>
        <end position="285"/>
    </location>
</feature>
<reference evidence="23" key="1">
    <citation type="submission" date="2019-10" db="EMBL/GenBank/DDBJ databases">
        <title>Bird 10,000 Genomes (B10K) Project - Family phase.</title>
        <authorList>
            <person name="Zhang G."/>
        </authorList>
    </citation>
    <scope>NUCLEOTIDE SEQUENCE</scope>
    <source>
        <strain evidence="23">B10K-DU-002-57</strain>
        <tissue evidence="23">Muscle</tissue>
    </source>
</reference>
<dbReference type="FunFam" id="2.10.25.10:FF:000009">
    <property type="entry name" value="Low-density lipoprotein receptor isoform 1"/>
    <property type="match status" value="1"/>
</dbReference>
<dbReference type="PROSITE" id="PS00010">
    <property type="entry name" value="ASX_HYDROXYL"/>
    <property type="match status" value="2"/>
</dbReference>
<comment type="caution">
    <text evidence="19">Lacks conserved residue(s) required for the propagation of feature annotation.</text>
</comment>
<dbReference type="InterPro" id="IPR011042">
    <property type="entry name" value="6-blade_b-propeller_TolB-like"/>
</dbReference>
<feature type="disulfide bond" evidence="20">
    <location>
        <begin position="13"/>
        <end position="31"/>
    </location>
</feature>
<evidence type="ECO:0000256" key="1">
    <source>
        <dbReference type="ARBA" id="ARBA00004479"/>
    </source>
</evidence>
<dbReference type="FunFam" id="4.10.400.10:FF:000046">
    <property type="entry name" value="Very low density lipoprotein receptor"/>
    <property type="match status" value="1"/>
</dbReference>
<comment type="subcellular location">
    <subcellularLocation>
        <location evidence="2">Membrane</location>
        <location evidence="2">Clathrin-coated pit</location>
    </subcellularLocation>
    <subcellularLocation>
        <location evidence="1">Membrane</location>
        <topology evidence="1">Single-pass type I membrane protein</topology>
    </subcellularLocation>
</comment>
<feature type="disulfide bond" evidence="20">
    <location>
        <begin position="173"/>
        <end position="191"/>
    </location>
</feature>
<keyword evidence="4 19" id="KW-0245">EGF-like domain</keyword>
<dbReference type="PRINTS" id="PR00261">
    <property type="entry name" value="LDLRECEPTOR"/>
</dbReference>
<keyword evidence="6" id="KW-0254">Endocytosis</keyword>
<dbReference type="FunFam" id="4.10.400.10:FF:000053">
    <property type="entry name" value="Very low density lipoprotein receptor"/>
    <property type="match status" value="1"/>
</dbReference>
<keyword evidence="15" id="KW-0675">Receptor</keyword>
<dbReference type="PROSITE" id="PS01209">
    <property type="entry name" value="LDLRA_1"/>
    <property type="match status" value="4"/>
</dbReference>
<keyword evidence="7" id="KW-0812">Transmembrane</keyword>
<feature type="disulfide bond" evidence="20">
    <location>
        <begin position="219"/>
        <end position="237"/>
    </location>
</feature>
<comment type="caution">
    <text evidence="23">The sequence shown here is derived from an EMBL/GenBank/DDBJ whole genome shotgun (WGS) entry which is preliminary data.</text>
</comment>
<keyword evidence="10" id="KW-0445">Lipid transport</keyword>
<evidence type="ECO:0000256" key="3">
    <source>
        <dbReference type="ARBA" id="ARBA00022448"/>
    </source>
</evidence>
<keyword evidence="8" id="KW-0677">Repeat</keyword>
<keyword evidence="12" id="KW-0472">Membrane</keyword>
<dbReference type="PROSITE" id="PS50026">
    <property type="entry name" value="EGF_3"/>
    <property type="match status" value="2"/>
</dbReference>
<feature type="disulfide bond" evidence="20">
    <location>
        <begin position="299"/>
        <end position="317"/>
    </location>
</feature>
<feature type="disulfide bond" evidence="20">
    <location>
        <begin position="146"/>
        <end position="161"/>
    </location>
</feature>
<evidence type="ECO:0000256" key="6">
    <source>
        <dbReference type="ARBA" id="ARBA00022583"/>
    </source>
</evidence>
<dbReference type="FunFam" id="4.10.400.10:FF:000051">
    <property type="entry name" value="Very low density lipoprotein receptor"/>
    <property type="match status" value="1"/>
</dbReference>
<dbReference type="PROSITE" id="PS01187">
    <property type="entry name" value="EGF_CA"/>
    <property type="match status" value="1"/>
</dbReference>
<dbReference type="CDD" id="cd00054">
    <property type="entry name" value="EGF_CA"/>
    <property type="match status" value="1"/>
</dbReference>
<dbReference type="GO" id="GO:0006898">
    <property type="term" value="P:receptor-mediated endocytosis"/>
    <property type="evidence" value="ECO:0007669"/>
    <property type="project" value="TreeGrafter"/>
</dbReference>
<dbReference type="InterPro" id="IPR051221">
    <property type="entry name" value="LDLR-related"/>
</dbReference>
<gene>
    <name evidence="23" type="primary">Vldlr</name>
    <name evidence="23" type="ORF">CHLCYA_R10604</name>
</gene>
<dbReference type="AlphaFoldDB" id="A0A852BFB9"/>
<evidence type="ECO:0000256" key="14">
    <source>
        <dbReference type="ARBA" id="ARBA00023166"/>
    </source>
</evidence>
<dbReference type="SMART" id="SM00181">
    <property type="entry name" value="EGF"/>
    <property type="match status" value="4"/>
</dbReference>
<feature type="disulfide bond" evidence="20">
    <location>
        <begin position="25"/>
        <end position="40"/>
    </location>
</feature>
<dbReference type="Gene3D" id="2.10.25.10">
    <property type="entry name" value="Laminin"/>
    <property type="match status" value="3"/>
</dbReference>
<feature type="disulfide bond" evidence="20">
    <location>
        <begin position="134"/>
        <end position="152"/>
    </location>
</feature>
<dbReference type="InterPro" id="IPR001881">
    <property type="entry name" value="EGF-like_Ca-bd_dom"/>
</dbReference>
<dbReference type="EMBL" id="WEZZ01032039">
    <property type="protein sequence ID" value="NXP66807.1"/>
    <property type="molecule type" value="Genomic_DNA"/>
</dbReference>
<dbReference type="SMART" id="SM00179">
    <property type="entry name" value="EGF_CA"/>
    <property type="match status" value="2"/>
</dbReference>
<accession>A0A852BFB9</accession>
<evidence type="ECO:0000259" key="22">
    <source>
        <dbReference type="PROSITE" id="PS50026"/>
    </source>
</evidence>
<keyword evidence="13 19" id="KW-1015">Disulfide bond</keyword>
<evidence type="ECO:0000256" key="17">
    <source>
        <dbReference type="ARBA" id="ARBA00023180"/>
    </source>
</evidence>
<feature type="repeat" description="LDL-receptor class B" evidence="21">
    <location>
        <begin position="509"/>
        <end position="551"/>
    </location>
</feature>
<feature type="disulfide bond" evidence="20">
    <location>
        <begin position="6"/>
        <end position="18"/>
    </location>
</feature>
<feature type="disulfide bond" evidence="20">
    <location>
        <begin position="45"/>
        <end position="57"/>
    </location>
</feature>
<dbReference type="InterPro" id="IPR023415">
    <property type="entry name" value="LDLR_class-A_CS"/>
</dbReference>
<dbReference type="SUPFAM" id="SSF57424">
    <property type="entry name" value="LDL receptor-like module"/>
    <property type="match status" value="8"/>
</dbReference>
<evidence type="ECO:0000256" key="2">
    <source>
        <dbReference type="ARBA" id="ARBA00004600"/>
    </source>
</evidence>
<evidence type="ECO:0000313" key="24">
    <source>
        <dbReference type="Proteomes" id="UP000614263"/>
    </source>
</evidence>
<dbReference type="Pfam" id="PF00058">
    <property type="entry name" value="Ldl_recept_b"/>
    <property type="match status" value="2"/>
</dbReference>
<dbReference type="GO" id="GO:0042562">
    <property type="term" value="F:hormone binding"/>
    <property type="evidence" value="ECO:0007669"/>
    <property type="project" value="TreeGrafter"/>
</dbReference>
<protein>
    <submittedName>
        <fullName evidence="23">VLDLR protein</fullName>
    </submittedName>
</protein>
<dbReference type="GO" id="GO:0005509">
    <property type="term" value="F:calcium ion binding"/>
    <property type="evidence" value="ECO:0007669"/>
    <property type="project" value="InterPro"/>
</dbReference>
<keyword evidence="24" id="KW-1185">Reference proteome</keyword>
<name>A0A852BFB9_9CORV</name>
<dbReference type="SMART" id="SM00192">
    <property type="entry name" value="LDLa"/>
    <property type="match status" value="8"/>
</dbReference>
<feature type="disulfide bond" evidence="20">
    <location>
        <begin position="52"/>
        <end position="70"/>
    </location>
</feature>
<dbReference type="GO" id="GO:0043235">
    <property type="term" value="C:receptor complex"/>
    <property type="evidence" value="ECO:0007669"/>
    <property type="project" value="TreeGrafter"/>
</dbReference>
<evidence type="ECO:0000256" key="20">
    <source>
        <dbReference type="PROSITE-ProRule" id="PRU00124"/>
    </source>
</evidence>
<feature type="disulfide bond" evidence="20">
    <location>
        <begin position="212"/>
        <end position="224"/>
    </location>
</feature>
<dbReference type="GO" id="GO:0006869">
    <property type="term" value="P:lipid transport"/>
    <property type="evidence" value="ECO:0007669"/>
    <property type="project" value="UniProtKB-KW"/>
</dbReference>
<dbReference type="InterPro" id="IPR036055">
    <property type="entry name" value="LDL_receptor-like_sf"/>
</dbReference>
<dbReference type="InterPro" id="IPR000742">
    <property type="entry name" value="EGF"/>
</dbReference>
<dbReference type="InterPro" id="IPR002172">
    <property type="entry name" value="LDrepeatLR_classA_rpt"/>
</dbReference>
<dbReference type="Gene3D" id="2.120.10.30">
    <property type="entry name" value="TolB, C-terminal domain"/>
    <property type="match status" value="2"/>
</dbReference>
<dbReference type="FunFam" id="4.10.400.10:FF:000025">
    <property type="entry name" value="Very low density lipoprotein receptor"/>
    <property type="match status" value="1"/>
</dbReference>
<dbReference type="InterPro" id="IPR049883">
    <property type="entry name" value="NOTCH1_EGF-like"/>
</dbReference>
<dbReference type="Proteomes" id="UP000614263">
    <property type="component" value="Unassembled WGS sequence"/>
</dbReference>
<dbReference type="GO" id="GO:0016324">
    <property type="term" value="C:apical plasma membrane"/>
    <property type="evidence" value="ECO:0007669"/>
    <property type="project" value="TreeGrafter"/>
</dbReference>
<dbReference type="GO" id="GO:0005905">
    <property type="term" value="C:clathrin-coated pit"/>
    <property type="evidence" value="ECO:0007669"/>
    <property type="project" value="UniProtKB-SubCell"/>
</dbReference>
<dbReference type="InterPro" id="IPR000152">
    <property type="entry name" value="EGF-type_Asp/Asn_hydroxyl_site"/>
</dbReference>
<dbReference type="InterPro" id="IPR018097">
    <property type="entry name" value="EGF_Ca-bd_CS"/>
</dbReference>
<dbReference type="InterPro" id="IPR000033">
    <property type="entry name" value="LDLR_classB_rpt"/>
</dbReference>
<dbReference type="SUPFAM" id="SSF57184">
    <property type="entry name" value="Growth factor receptor domain"/>
    <property type="match status" value="1"/>
</dbReference>
<evidence type="ECO:0000256" key="11">
    <source>
        <dbReference type="ARBA" id="ARBA00023098"/>
    </source>
</evidence>
<feature type="disulfide bond" evidence="20">
    <location>
        <begin position="107"/>
        <end position="122"/>
    </location>
</feature>
<feature type="non-terminal residue" evidence="23">
    <location>
        <position position="1"/>
    </location>
</feature>
<keyword evidence="17" id="KW-0325">Glycoprotein</keyword>
<dbReference type="FunFam" id="4.10.400.10:FF:000038">
    <property type="entry name" value="Very low density lipoprotein receptor"/>
    <property type="match status" value="1"/>
</dbReference>
<feature type="disulfide bond" evidence="20">
    <location>
        <begin position="251"/>
        <end position="263"/>
    </location>
</feature>
<dbReference type="CDD" id="cd00112">
    <property type="entry name" value="LDLa"/>
    <property type="match status" value="8"/>
</dbReference>
<keyword evidence="18" id="KW-0753">Steroid metabolism</keyword>
<dbReference type="Pfam" id="PF07645">
    <property type="entry name" value="EGF_CA"/>
    <property type="match status" value="1"/>
</dbReference>
<evidence type="ECO:0000256" key="5">
    <source>
        <dbReference type="ARBA" id="ARBA00022548"/>
    </source>
</evidence>
<evidence type="ECO:0000256" key="16">
    <source>
        <dbReference type="ARBA" id="ARBA00023176"/>
    </source>
</evidence>
<feature type="domain" description="EGF-like" evidence="22">
    <location>
        <begin position="329"/>
        <end position="368"/>
    </location>
</feature>
<dbReference type="Gene3D" id="4.10.400.10">
    <property type="entry name" value="Low-density Lipoprotein Receptor"/>
    <property type="match status" value="8"/>
</dbReference>
<dbReference type="PROSITE" id="PS51120">
    <property type="entry name" value="LDLRB"/>
    <property type="match status" value="1"/>
</dbReference>
<evidence type="ECO:0000256" key="18">
    <source>
        <dbReference type="ARBA" id="ARBA00023221"/>
    </source>
</evidence>
<evidence type="ECO:0000256" key="10">
    <source>
        <dbReference type="ARBA" id="ARBA00023055"/>
    </source>
</evidence>
<keyword evidence="14" id="KW-1207">Sterol metabolism</keyword>